<dbReference type="Gene3D" id="1.20.144.10">
    <property type="entry name" value="Phosphatidic acid phosphatase type 2/haloperoxidase"/>
    <property type="match status" value="2"/>
</dbReference>
<organism evidence="3 4">
    <name type="scientific">Haloferula rosea</name>
    <dbReference type="NCBI Taxonomy" id="490093"/>
    <lineage>
        <taxon>Bacteria</taxon>
        <taxon>Pseudomonadati</taxon>
        <taxon>Verrucomicrobiota</taxon>
        <taxon>Verrucomicrobiia</taxon>
        <taxon>Verrucomicrobiales</taxon>
        <taxon>Verrucomicrobiaceae</taxon>
        <taxon>Haloferula</taxon>
    </lineage>
</organism>
<protein>
    <submittedName>
        <fullName evidence="3">Phosphatase PAP2 family protein</fullName>
    </submittedName>
</protein>
<dbReference type="PANTHER" id="PTHR14969:SF13">
    <property type="entry name" value="AT30094P"/>
    <property type="match status" value="1"/>
</dbReference>
<accession>A0A934VH52</accession>
<keyword evidence="1" id="KW-0472">Membrane</keyword>
<dbReference type="EMBL" id="JAENII010000016">
    <property type="protein sequence ID" value="MBK1828721.1"/>
    <property type="molecule type" value="Genomic_DNA"/>
</dbReference>
<evidence type="ECO:0000313" key="4">
    <source>
        <dbReference type="Proteomes" id="UP000658278"/>
    </source>
</evidence>
<keyword evidence="1" id="KW-1133">Transmembrane helix</keyword>
<keyword evidence="1" id="KW-0812">Transmembrane</keyword>
<sequence>MSTLSHSVWRESTRWMVRLGRNERPLLLMILALSLAAWGFVALADQVMEGETQSMDTHLLLAMRAADNPSQPWGPEWVHEMTRDITGLGGTAILTSLSLAAVGYLALIRKFHLMTFLIVAIGGGIVVSTLLKLGFDRPRPDLVPHGSHVYTKSFPSGHSMMAAVTYLTLGALLARIQRRRSHRAYILIIATVATLAVGVSRVHLGVHWPTDVLAGWAVGSAWAAACWTVANLMQRRGEIEGTPSS</sequence>
<dbReference type="InterPro" id="IPR000326">
    <property type="entry name" value="PAP2/HPO"/>
</dbReference>
<dbReference type="SMART" id="SM00014">
    <property type="entry name" value="acidPPc"/>
    <property type="match status" value="1"/>
</dbReference>
<evidence type="ECO:0000313" key="3">
    <source>
        <dbReference type="EMBL" id="MBK1828721.1"/>
    </source>
</evidence>
<feature type="transmembrane region" description="Helical" evidence="1">
    <location>
        <begin position="212"/>
        <end position="230"/>
    </location>
</feature>
<feature type="transmembrane region" description="Helical" evidence="1">
    <location>
        <begin position="85"/>
        <end position="107"/>
    </location>
</feature>
<dbReference type="SUPFAM" id="SSF48317">
    <property type="entry name" value="Acid phosphatase/Vanadium-dependent haloperoxidase"/>
    <property type="match status" value="1"/>
</dbReference>
<keyword evidence="4" id="KW-1185">Reference proteome</keyword>
<dbReference type="AlphaFoldDB" id="A0A934VH52"/>
<dbReference type="InterPro" id="IPR036938">
    <property type="entry name" value="PAP2/HPO_sf"/>
</dbReference>
<feature type="domain" description="Phosphatidic acid phosphatase type 2/haloperoxidase" evidence="2">
    <location>
        <begin position="111"/>
        <end position="227"/>
    </location>
</feature>
<reference evidence="3" key="1">
    <citation type="submission" date="2021-01" db="EMBL/GenBank/DDBJ databases">
        <title>Modified the classification status of verrucomicrobia.</title>
        <authorList>
            <person name="Feng X."/>
        </authorList>
    </citation>
    <scope>NUCLEOTIDE SEQUENCE</scope>
    <source>
        <strain evidence="3">KCTC 22201</strain>
    </source>
</reference>
<dbReference type="CDD" id="cd03392">
    <property type="entry name" value="PAP2_like_2"/>
    <property type="match status" value="1"/>
</dbReference>
<dbReference type="PANTHER" id="PTHR14969">
    <property type="entry name" value="SPHINGOSINE-1-PHOSPHATE PHOSPHOHYDROLASE"/>
    <property type="match status" value="1"/>
</dbReference>
<feature type="transmembrane region" description="Helical" evidence="1">
    <location>
        <begin position="114"/>
        <end position="135"/>
    </location>
</feature>
<dbReference type="RefSeq" id="WP_200282700.1">
    <property type="nucleotide sequence ID" value="NZ_JAENII010000016.1"/>
</dbReference>
<feature type="transmembrane region" description="Helical" evidence="1">
    <location>
        <begin position="185"/>
        <end position="206"/>
    </location>
</feature>
<comment type="caution">
    <text evidence="3">The sequence shown here is derived from an EMBL/GenBank/DDBJ whole genome shotgun (WGS) entry which is preliminary data.</text>
</comment>
<evidence type="ECO:0000256" key="1">
    <source>
        <dbReference type="SAM" id="Phobius"/>
    </source>
</evidence>
<evidence type="ECO:0000259" key="2">
    <source>
        <dbReference type="SMART" id="SM00014"/>
    </source>
</evidence>
<gene>
    <name evidence="3" type="ORF">JIN81_16930</name>
</gene>
<dbReference type="Pfam" id="PF01569">
    <property type="entry name" value="PAP2"/>
    <property type="match status" value="1"/>
</dbReference>
<feature type="transmembrane region" description="Helical" evidence="1">
    <location>
        <begin position="155"/>
        <end position="173"/>
    </location>
</feature>
<dbReference type="Proteomes" id="UP000658278">
    <property type="component" value="Unassembled WGS sequence"/>
</dbReference>
<proteinExistence type="predicted"/>
<name>A0A934VH52_9BACT</name>